<evidence type="ECO:0000313" key="2">
    <source>
        <dbReference type="EMBL" id="KAL0164282.1"/>
    </source>
</evidence>
<evidence type="ECO:0000256" key="1">
    <source>
        <dbReference type="SAM" id="MobiDB-lite"/>
    </source>
</evidence>
<sequence>RSAQSMTLAPSSKDGPQEDFAAFVECTLPLHRLASLDPAPSPPAPRCEECMPEPTTDGKPEPATTDEPSPHGATEPRISVEKAVASDITEGISAHCNMAEGKLVEDLGLLEAGLGGY</sequence>
<evidence type="ECO:0000313" key="3">
    <source>
        <dbReference type="Proteomes" id="UP001529510"/>
    </source>
</evidence>
<feature type="region of interest" description="Disordered" evidence="1">
    <location>
        <begin position="35"/>
        <end position="78"/>
    </location>
</feature>
<dbReference type="Proteomes" id="UP001529510">
    <property type="component" value="Unassembled WGS sequence"/>
</dbReference>
<dbReference type="AlphaFoldDB" id="A0ABD0NR05"/>
<comment type="caution">
    <text evidence="2">The sequence shown here is derived from an EMBL/GenBank/DDBJ whole genome shotgun (WGS) entry which is preliminary data.</text>
</comment>
<proteinExistence type="predicted"/>
<feature type="non-terminal residue" evidence="2">
    <location>
        <position position="1"/>
    </location>
</feature>
<name>A0ABD0NR05_CIRMR</name>
<accession>A0ABD0NR05</accession>
<protein>
    <submittedName>
        <fullName evidence="2">Uncharacterized protein</fullName>
    </submittedName>
</protein>
<keyword evidence="3" id="KW-1185">Reference proteome</keyword>
<gene>
    <name evidence="2" type="ORF">M9458_040035</name>
</gene>
<organism evidence="2 3">
    <name type="scientific">Cirrhinus mrigala</name>
    <name type="common">Mrigala</name>
    <dbReference type="NCBI Taxonomy" id="683832"/>
    <lineage>
        <taxon>Eukaryota</taxon>
        <taxon>Metazoa</taxon>
        <taxon>Chordata</taxon>
        <taxon>Craniata</taxon>
        <taxon>Vertebrata</taxon>
        <taxon>Euteleostomi</taxon>
        <taxon>Actinopterygii</taxon>
        <taxon>Neopterygii</taxon>
        <taxon>Teleostei</taxon>
        <taxon>Ostariophysi</taxon>
        <taxon>Cypriniformes</taxon>
        <taxon>Cyprinidae</taxon>
        <taxon>Labeoninae</taxon>
        <taxon>Labeonini</taxon>
        <taxon>Cirrhinus</taxon>
    </lineage>
</organism>
<reference evidence="2 3" key="1">
    <citation type="submission" date="2024-05" db="EMBL/GenBank/DDBJ databases">
        <title>Genome sequencing and assembly of Indian major carp, Cirrhinus mrigala (Hamilton, 1822).</title>
        <authorList>
            <person name="Mohindra V."/>
            <person name="Chowdhury L.M."/>
            <person name="Lal K."/>
            <person name="Jena J.K."/>
        </authorList>
    </citation>
    <scope>NUCLEOTIDE SEQUENCE [LARGE SCALE GENOMIC DNA]</scope>
    <source>
        <strain evidence="2">CM1030</strain>
        <tissue evidence="2">Blood</tissue>
    </source>
</reference>
<dbReference type="EMBL" id="JAMKFB020000020">
    <property type="protein sequence ID" value="KAL0164282.1"/>
    <property type="molecule type" value="Genomic_DNA"/>
</dbReference>